<feature type="coiled-coil region" evidence="1">
    <location>
        <begin position="255"/>
        <end position="282"/>
    </location>
</feature>
<dbReference type="Proteomes" id="UP000187209">
    <property type="component" value="Unassembled WGS sequence"/>
</dbReference>
<protein>
    <submittedName>
        <fullName evidence="2">Uncharacterized protein</fullName>
    </submittedName>
</protein>
<reference evidence="2 3" key="1">
    <citation type="submission" date="2016-11" db="EMBL/GenBank/DDBJ databases">
        <title>The macronuclear genome of Stentor coeruleus: a giant cell with tiny introns.</title>
        <authorList>
            <person name="Slabodnick M."/>
            <person name="Ruby J.G."/>
            <person name="Reiff S.B."/>
            <person name="Swart E.C."/>
            <person name="Gosai S."/>
            <person name="Prabakaran S."/>
            <person name="Witkowska E."/>
            <person name="Larue G.E."/>
            <person name="Fisher S."/>
            <person name="Freeman R.M."/>
            <person name="Gunawardena J."/>
            <person name="Chu W."/>
            <person name="Stover N.A."/>
            <person name="Gregory B.D."/>
            <person name="Nowacki M."/>
            <person name="Derisi J."/>
            <person name="Roy S.W."/>
            <person name="Marshall W.F."/>
            <person name="Sood P."/>
        </authorList>
    </citation>
    <scope>NUCLEOTIDE SEQUENCE [LARGE SCALE GENOMIC DNA]</scope>
    <source>
        <strain evidence="2">WM001</strain>
    </source>
</reference>
<evidence type="ECO:0000313" key="2">
    <source>
        <dbReference type="EMBL" id="OMJ90528.1"/>
    </source>
</evidence>
<accession>A0A1R2CND7</accession>
<dbReference type="AlphaFoldDB" id="A0A1R2CND7"/>
<gene>
    <name evidence="2" type="ORF">SteCoe_7118</name>
</gene>
<name>A0A1R2CND7_9CILI</name>
<organism evidence="2 3">
    <name type="scientific">Stentor coeruleus</name>
    <dbReference type="NCBI Taxonomy" id="5963"/>
    <lineage>
        <taxon>Eukaryota</taxon>
        <taxon>Sar</taxon>
        <taxon>Alveolata</taxon>
        <taxon>Ciliophora</taxon>
        <taxon>Postciliodesmatophora</taxon>
        <taxon>Heterotrichea</taxon>
        <taxon>Heterotrichida</taxon>
        <taxon>Stentoridae</taxon>
        <taxon>Stentor</taxon>
    </lineage>
</organism>
<sequence>MGCNATRSVLINNLSSLSESLESEINQLKNTQNQLSSNIKKYTTEENHIGKDLRELKKSLKTSMDQASSVIYEILSLPSFRIDINKKKESKSVTIAETLGDYLFSVEDYNRLILEKKKLKEEKKKVSIEISNAKESLKKCQDDYSENENFLNNTEFYQKQVKVLQMQKVELEQELSEYSDKTNPLLNYPKSKIEDRVAELPDEDAKKELAIVSKRVKGLKEIIDFYKKGIIRAGNLTLGKQDRQDKITKDYNSVVNAKKEKIKGLRGKLQALRTEVDIMEKMMNSNTVSEDKFGMLSKIIQRCRSPPRKNESKPTNKLVEKMTFLSSVEEVVNKARVVIINGK</sequence>
<keyword evidence="1" id="KW-0175">Coiled coil</keyword>
<feature type="coiled-coil region" evidence="1">
    <location>
        <begin position="109"/>
        <end position="181"/>
    </location>
</feature>
<proteinExistence type="predicted"/>
<feature type="coiled-coil region" evidence="1">
    <location>
        <begin position="11"/>
        <end position="45"/>
    </location>
</feature>
<evidence type="ECO:0000313" key="3">
    <source>
        <dbReference type="Proteomes" id="UP000187209"/>
    </source>
</evidence>
<evidence type="ECO:0000256" key="1">
    <source>
        <dbReference type="SAM" id="Coils"/>
    </source>
</evidence>
<keyword evidence="3" id="KW-1185">Reference proteome</keyword>
<comment type="caution">
    <text evidence="2">The sequence shown here is derived from an EMBL/GenBank/DDBJ whole genome shotgun (WGS) entry which is preliminary data.</text>
</comment>
<dbReference type="EMBL" id="MPUH01000101">
    <property type="protein sequence ID" value="OMJ90528.1"/>
    <property type="molecule type" value="Genomic_DNA"/>
</dbReference>